<feature type="signal peptide" evidence="2">
    <location>
        <begin position="1"/>
        <end position="26"/>
    </location>
</feature>
<dbReference type="EMBL" id="SOAU01000001">
    <property type="protein sequence ID" value="TDT14628.1"/>
    <property type="molecule type" value="Genomic_DNA"/>
</dbReference>
<keyword evidence="4" id="KW-1185">Reference proteome</keyword>
<gene>
    <name evidence="3" type="ORF">BDK89_0183</name>
</gene>
<evidence type="ECO:0000313" key="4">
    <source>
        <dbReference type="Proteomes" id="UP000294558"/>
    </source>
</evidence>
<dbReference type="PROSITE" id="PS51257">
    <property type="entry name" value="PROKAR_LIPOPROTEIN"/>
    <property type="match status" value="1"/>
</dbReference>
<sequence>MSTQRTMSGSGRRLVAAGLTAAMALAACGGGDDDSADTTPATEPAPAETTEPEPPSTTAAPVTTASATTVPASTEPATPDTTEPAEPAGPVTVYSEDGAVALTVSAADAERVNPTVRVLDPSEWPPELGDADQLPGVTIYEMEPDGAEFDEPVVVSRRLDMSAFGDTVDLGSVPLVVPFTQNDDGQFAPLDDLTVSRVGDDLFASGTTTHFSPLGTINLAAAVSVVDVPISVDAVEAIPAESVADALRNVRGVFPDQQGGVVQPLEVRGVPAGQFPLDGLTPTVTSLTDAPLDPGPVFAATMTEPFFTSPDPAEAPTVEAVEVITSSSTDVPGSPLFGDPGDVPDDLAITVNLYIASLYEDDGAESERLRQVAEDLAAKAGLRFEVIHNPLFSYPSYFRLEVDEVEMYEDVSLYAAAYTGDFGPDAQLVDLAPMKWADDAYVADVGLTSYGDVKHGLIVAIEDTRPADELTLIERYDQFWSTPGAIMALFVPDPFPITAEEGVIYEGPAGYQIVDMP</sequence>
<comment type="caution">
    <text evidence="3">The sequence shown here is derived from an EMBL/GenBank/DDBJ whole genome shotgun (WGS) entry which is preliminary data.</text>
</comment>
<name>A0A4V3EII3_9ACTN</name>
<evidence type="ECO:0000256" key="2">
    <source>
        <dbReference type="SAM" id="SignalP"/>
    </source>
</evidence>
<dbReference type="RefSeq" id="WP_133867157.1">
    <property type="nucleotide sequence ID" value="NZ_SOAU01000001.1"/>
</dbReference>
<feature type="chain" id="PRO_5039160630" evidence="2">
    <location>
        <begin position="27"/>
        <end position="517"/>
    </location>
</feature>
<feature type="region of interest" description="Disordered" evidence="1">
    <location>
        <begin position="27"/>
        <end position="91"/>
    </location>
</feature>
<proteinExistence type="predicted"/>
<organism evidence="3 4">
    <name type="scientific">Ilumatobacter fluminis</name>
    <dbReference type="NCBI Taxonomy" id="467091"/>
    <lineage>
        <taxon>Bacteria</taxon>
        <taxon>Bacillati</taxon>
        <taxon>Actinomycetota</taxon>
        <taxon>Acidimicrobiia</taxon>
        <taxon>Acidimicrobiales</taxon>
        <taxon>Ilumatobacteraceae</taxon>
        <taxon>Ilumatobacter</taxon>
    </lineage>
</organism>
<reference evidence="3 4" key="1">
    <citation type="submission" date="2019-03" db="EMBL/GenBank/DDBJ databases">
        <title>Sequencing the genomes of 1000 actinobacteria strains.</title>
        <authorList>
            <person name="Klenk H.-P."/>
        </authorList>
    </citation>
    <scope>NUCLEOTIDE SEQUENCE [LARGE SCALE GENOMIC DNA]</scope>
    <source>
        <strain evidence="3 4">DSM 18936</strain>
    </source>
</reference>
<feature type="compositionally biased region" description="Low complexity" evidence="1">
    <location>
        <begin position="56"/>
        <end position="90"/>
    </location>
</feature>
<evidence type="ECO:0000256" key="1">
    <source>
        <dbReference type="SAM" id="MobiDB-lite"/>
    </source>
</evidence>
<dbReference type="Proteomes" id="UP000294558">
    <property type="component" value="Unassembled WGS sequence"/>
</dbReference>
<accession>A0A4V3EII3</accession>
<protein>
    <submittedName>
        <fullName evidence="3">Uncharacterized protein</fullName>
    </submittedName>
</protein>
<evidence type="ECO:0000313" key="3">
    <source>
        <dbReference type="EMBL" id="TDT14628.1"/>
    </source>
</evidence>
<feature type="compositionally biased region" description="Low complexity" evidence="1">
    <location>
        <begin position="37"/>
        <end position="49"/>
    </location>
</feature>
<keyword evidence="2" id="KW-0732">Signal</keyword>
<dbReference type="AlphaFoldDB" id="A0A4V3EII3"/>